<feature type="region of interest" description="Disordered" evidence="1">
    <location>
        <begin position="168"/>
        <end position="189"/>
    </location>
</feature>
<protein>
    <submittedName>
        <fullName evidence="2">Uncharacterized protein</fullName>
    </submittedName>
</protein>
<sequence>VGFDPESDGHQIYWPDTRSSGIERSVTFEHREVMIPSSMPLEGENEATNTSGRASSGTSESSLPVVERPTEPSGSSFDPLGSNFEMPPPQPRRSSRQHFESDYLRRLREGEGTWDGRITLDYMKQLQENDSHTNSPNSRDNATLTFEEELAEDGNDSDLVYAMVARTSEAEGLDPSTVHEAKSRSDWSK</sequence>
<accession>A0A0C9Y6X1</accession>
<feature type="region of interest" description="Disordered" evidence="1">
    <location>
        <begin position="1"/>
        <end position="21"/>
    </location>
</feature>
<dbReference type="HOGENOM" id="CLU_094068_0_0_1"/>
<feature type="region of interest" description="Disordered" evidence="1">
    <location>
        <begin position="33"/>
        <end position="110"/>
    </location>
</feature>
<feature type="compositionally biased region" description="Low complexity" evidence="1">
    <location>
        <begin position="50"/>
        <end position="62"/>
    </location>
</feature>
<name>A0A0C9Y6X1_9AGAM</name>
<reference evidence="3" key="2">
    <citation type="submission" date="2015-01" db="EMBL/GenBank/DDBJ databases">
        <title>Evolutionary Origins and Diversification of the Mycorrhizal Mutualists.</title>
        <authorList>
            <consortium name="DOE Joint Genome Institute"/>
            <consortium name="Mycorrhizal Genomics Consortium"/>
            <person name="Kohler A."/>
            <person name="Kuo A."/>
            <person name="Nagy L.G."/>
            <person name="Floudas D."/>
            <person name="Copeland A."/>
            <person name="Barry K.W."/>
            <person name="Cichocki N."/>
            <person name="Veneault-Fourrey C."/>
            <person name="LaButti K."/>
            <person name="Lindquist E.A."/>
            <person name="Lipzen A."/>
            <person name="Lundell T."/>
            <person name="Morin E."/>
            <person name="Murat C."/>
            <person name="Riley R."/>
            <person name="Ohm R."/>
            <person name="Sun H."/>
            <person name="Tunlid A."/>
            <person name="Henrissat B."/>
            <person name="Grigoriev I.V."/>
            <person name="Hibbett D.S."/>
            <person name="Martin F."/>
        </authorList>
    </citation>
    <scope>NUCLEOTIDE SEQUENCE [LARGE SCALE GENOMIC DNA]</scope>
    <source>
        <strain evidence="3">441</strain>
    </source>
</reference>
<gene>
    <name evidence="2" type="ORF">PISMIDRAFT_74503</name>
</gene>
<proteinExistence type="predicted"/>
<organism evidence="2 3">
    <name type="scientific">Pisolithus microcarpus 441</name>
    <dbReference type="NCBI Taxonomy" id="765257"/>
    <lineage>
        <taxon>Eukaryota</taxon>
        <taxon>Fungi</taxon>
        <taxon>Dikarya</taxon>
        <taxon>Basidiomycota</taxon>
        <taxon>Agaricomycotina</taxon>
        <taxon>Agaricomycetes</taxon>
        <taxon>Agaricomycetidae</taxon>
        <taxon>Boletales</taxon>
        <taxon>Sclerodermatineae</taxon>
        <taxon>Pisolithaceae</taxon>
        <taxon>Pisolithus</taxon>
    </lineage>
</organism>
<feature type="compositionally biased region" description="Basic and acidic residues" evidence="1">
    <location>
        <begin position="97"/>
        <end position="110"/>
    </location>
</feature>
<evidence type="ECO:0000313" key="2">
    <source>
        <dbReference type="EMBL" id="KIK12681.1"/>
    </source>
</evidence>
<evidence type="ECO:0000313" key="3">
    <source>
        <dbReference type="Proteomes" id="UP000054018"/>
    </source>
</evidence>
<dbReference type="AlphaFoldDB" id="A0A0C9Y6X1"/>
<evidence type="ECO:0000256" key="1">
    <source>
        <dbReference type="SAM" id="MobiDB-lite"/>
    </source>
</evidence>
<dbReference type="EMBL" id="KN834057">
    <property type="protein sequence ID" value="KIK12681.1"/>
    <property type="molecule type" value="Genomic_DNA"/>
</dbReference>
<feature type="non-terminal residue" evidence="2">
    <location>
        <position position="189"/>
    </location>
</feature>
<feature type="non-terminal residue" evidence="2">
    <location>
        <position position="1"/>
    </location>
</feature>
<feature type="compositionally biased region" description="Basic and acidic residues" evidence="1">
    <location>
        <begin position="177"/>
        <end position="189"/>
    </location>
</feature>
<dbReference type="OrthoDB" id="2802215at2759"/>
<keyword evidence="3" id="KW-1185">Reference proteome</keyword>
<dbReference type="Proteomes" id="UP000054018">
    <property type="component" value="Unassembled WGS sequence"/>
</dbReference>
<reference evidence="2 3" key="1">
    <citation type="submission" date="2014-04" db="EMBL/GenBank/DDBJ databases">
        <authorList>
            <consortium name="DOE Joint Genome Institute"/>
            <person name="Kuo A."/>
            <person name="Kohler A."/>
            <person name="Costa M.D."/>
            <person name="Nagy L.G."/>
            <person name="Floudas D."/>
            <person name="Copeland A."/>
            <person name="Barry K.W."/>
            <person name="Cichocki N."/>
            <person name="Veneault-Fourrey C."/>
            <person name="LaButti K."/>
            <person name="Lindquist E.A."/>
            <person name="Lipzen A."/>
            <person name="Lundell T."/>
            <person name="Morin E."/>
            <person name="Murat C."/>
            <person name="Sun H."/>
            <person name="Tunlid A."/>
            <person name="Henrissat B."/>
            <person name="Grigoriev I.V."/>
            <person name="Hibbett D.S."/>
            <person name="Martin F."/>
            <person name="Nordberg H.P."/>
            <person name="Cantor M.N."/>
            <person name="Hua S.X."/>
        </authorList>
    </citation>
    <scope>NUCLEOTIDE SEQUENCE [LARGE SCALE GENOMIC DNA]</scope>
    <source>
        <strain evidence="2 3">441</strain>
    </source>
</reference>